<feature type="transmembrane region" description="Helical" evidence="2">
    <location>
        <begin position="207"/>
        <end position="229"/>
    </location>
</feature>
<dbReference type="SMART" id="SM00932">
    <property type="entry name" value="Nfu_N"/>
    <property type="match status" value="1"/>
</dbReference>
<accession>A0A4S4KFI2</accession>
<comment type="similarity">
    <text evidence="1">Belongs to the NifU family.</text>
</comment>
<evidence type="ECO:0000256" key="2">
    <source>
        <dbReference type="SAM" id="Phobius"/>
    </source>
</evidence>
<dbReference type="GO" id="GO:0005739">
    <property type="term" value="C:mitochondrion"/>
    <property type="evidence" value="ECO:0007669"/>
    <property type="project" value="TreeGrafter"/>
</dbReference>
<dbReference type="EMBL" id="SGPJ01000200">
    <property type="protein sequence ID" value="THG96925.1"/>
    <property type="molecule type" value="Genomic_DNA"/>
</dbReference>
<reference evidence="4 5" key="1">
    <citation type="submission" date="2019-02" db="EMBL/GenBank/DDBJ databases">
        <title>Genome sequencing of the rare red list fungi Phlebia centrifuga.</title>
        <authorList>
            <person name="Buettner E."/>
            <person name="Kellner H."/>
        </authorList>
    </citation>
    <scope>NUCLEOTIDE SEQUENCE [LARGE SCALE GENOMIC DNA]</scope>
    <source>
        <strain evidence="4 5">DSM 108282</strain>
    </source>
</reference>
<evidence type="ECO:0000313" key="4">
    <source>
        <dbReference type="EMBL" id="THG96925.1"/>
    </source>
</evidence>
<evidence type="ECO:0000313" key="5">
    <source>
        <dbReference type="Proteomes" id="UP000309038"/>
    </source>
</evidence>
<gene>
    <name evidence="4" type="ORF">EW026_g4990</name>
</gene>
<keyword evidence="2" id="KW-0472">Membrane</keyword>
<dbReference type="Pfam" id="PF08712">
    <property type="entry name" value="Nfu_N"/>
    <property type="match status" value="1"/>
</dbReference>
<name>A0A4S4KFI2_9APHY</name>
<comment type="caution">
    <text evidence="4">The sequence shown here is derived from an EMBL/GenBank/DDBJ whole genome shotgun (WGS) entry which is preliminary data.</text>
</comment>
<dbReference type="FunFam" id="3.30.1370.70:FF:000001">
    <property type="entry name" value="NifU-like protein 4, mitochondrial"/>
    <property type="match status" value="1"/>
</dbReference>
<keyword evidence="2" id="KW-1133">Transmembrane helix</keyword>
<protein>
    <recommendedName>
        <fullName evidence="3">Scaffold protein Nfu/NifU N-terminal domain-containing protein</fullName>
    </recommendedName>
</protein>
<dbReference type="PANTHER" id="PTHR11178">
    <property type="entry name" value="IRON-SULFUR CLUSTER SCAFFOLD PROTEIN NFU-RELATED"/>
    <property type="match status" value="1"/>
</dbReference>
<dbReference type="PANTHER" id="PTHR11178:SF1">
    <property type="entry name" value="NFU1 IRON-SULFUR CLUSTER SCAFFOLD HOMOLOG, MITOCHONDRIAL"/>
    <property type="match status" value="1"/>
</dbReference>
<dbReference type="SUPFAM" id="SSF110836">
    <property type="entry name" value="Hypothetical protein SAV1430"/>
    <property type="match status" value="1"/>
</dbReference>
<dbReference type="InterPro" id="IPR014824">
    <property type="entry name" value="Nfu/NifU_N"/>
</dbReference>
<proteinExistence type="inferred from homology"/>
<dbReference type="InterPro" id="IPR036498">
    <property type="entry name" value="Nfu/NifU_N_sf"/>
</dbReference>
<keyword evidence="5" id="KW-1185">Reference proteome</keyword>
<evidence type="ECO:0000256" key="1">
    <source>
        <dbReference type="ARBA" id="ARBA00006420"/>
    </source>
</evidence>
<dbReference type="AlphaFoldDB" id="A0A4S4KFI2"/>
<feature type="transmembrane region" description="Helical" evidence="2">
    <location>
        <begin position="162"/>
        <end position="186"/>
    </location>
</feature>
<dbReference type="Proteomes" id="UP000309038">
    <property type="component" value="Unassembled WGS sequence"/>
</dbReference>
<organism evidence="4 5">
    <name type="scientific">Hermanssonia centrifuga</name>
    <dbReference type="NCBI Taxonomy" id="98765"/>
    <lineage>
        <taxon>Eukaryota</taxon>
        <taxon>Fungi</taxon>
        <taxon>Dikarya</taxon>
        <taxon>Basidiomycota</taxon>
        <taxon>Agaricomycotina</taxon>
        <taxon>Agaricomycetes</taxon>
        <taxon>Polyporales</taxon>
        <taxon>Meruliaceae</taxon>
        <taxon>Hermanssonia</taxon>
    </lineage>
</organism>
<feature type="transmembrane region" description="Helical" evidence="2">
    <location>
        <begin position="235"/>
        <end position="256"/>
    </location>
</feature>
<feature type="domain" description="Scaffold protein Nfu/NifU N-terminal" evidence="3">
    <location>
        <begin position="3"/>
        <end position="89"/>
    </location>
</feature>
<keyword evidence="2" id="KW-0812">Transmembrane</keyword>
<sequence>MFIQTETTPNDDSLKFIPGVAVMSDGTAEFLDTRSALKSPLAIRLMGIEGVTGVFYGPDFVTVSKDSENTWAVIKPEIYSILMEFFSSNQPLFRSEEDREAAGPQDTKILDTDSETVAMIKELLETRDWLLDLVEADEAFISGVLNQPVDPENYYAHLMVEWTVPFLTLTLSTNIYCTALLSYEIWRVNREVRGLPTYLSPTAVKDVVTIIIESAVIYTVFSLVTLITYVAKSPVALAFLNCTGPVIGITFCLIIVRLGTGVRDRSSTIGMKSVMQPASRPLMHRSSTPIKPLAVSITRHVNTIDDLGVSIKEDEET</sequence>
<dbReference type="Gene3D" id="3.30.1370.70">
    <property type="entry name" value="Scaffold protein Nfu/NifU, N-terminal domain"/>
    <property type="match status" value="1"/>
</dbReference>
<evidence type="ECO:0000259" key="3">
    <source>
        <dbReference type="SMART" id="SM00932"/>
    </source>
</evidence>